<evidence type="ECO:0000256" key="2">
    <source>
        <dbReference type="ARBA" id="ARBA00023043"/>
    </source>
</evidence>
<dbReference type="GO" id="GO:0051017">
    <property type="term" value="P:actin filament bundle assembly"/>
    <property type="evidence" value="ECO:0007669"/>
    <property type="project" value="TreeGrafter"/>
</dbReference>
<dbReference type="InterPro" id="IPR036770">
    <property type="entry name" value="Ankyrin_rpt-contain_sf"/>
</dbReference>
<feature type="compositionally biased region" description="Polar residues" evidence="3">
    <location>
        <begin position="95"/>
        <end position="123"/>
    </location>
</feature>
<evidence type="ECO:0000256" key="3">
    <source>
        <dbReference type="SAM" id="MobiDB-lite"/>
    </source>
</evidence>
<organism evidence="4 5">
    <name type="scientific">Thalassiosira oceanica</name>
    <name type="common">Marine diatom</name>
    <dbReference type="NCBI Taxonomy" id="159749"/>
    <lineage>
        <taxon>Eukaryota</taxon>
        <taxon>Sar</taxon>
        <taxon>Stramenopiles</taxon>
        <taxon>Ochrophyta</taxon>
        <taxon>Bacillariophyta</taxon>
        <taxon>Coscinodiscophyceae</taxon>
        <taxon>Thalassiosirophycidae</taxon>
        <taxon>Thalassiosirales</taxon>
        <taxon>Thalassiosiraceae</taxon>
        <taxon>Thalassiosira</taxon>
    </lineage>
</organism>
<dbReference type="Pfam" id="PF00023">
    <property type="entry name" value="Ank"/>
    <property type="match status" value="1"/>
</dbReference>
<dbReference type="eggNOG" id="ENOG502T5B8">
    <property type="taxonomic scope" value="Eukaryota"/>
</dbReference>
<dbReference type="GO" id="GO:0051015">
    <property type="term" value="F:actin filament binding"/>
    <property type="evidence" value="ECO:0007669"/>
    <property type="project" value="TreeGrafter"/>
</dbReference>
<evidence type="ECO:0000256" key="1">
    <source>
        <dbReference type="ARBA" id="ARBA00022737"/>
    </source>
</evidence>
<reference evidence="4 5" key="1">
    <citation type="journal article" date="2012" name="Genome Biol.">
        <title>Genome and low-iron response of an oceanic diatom adapted to chronic iron limitation.</title>
        <authorList>
            <person name="Lommer M."/>
            <person name="Specht M."/>
            <person name="Roy A.S."/>
            <person name="Kraemer L."/>
            <person name="Andreson R."/>
            <person name="Gutowska M.A."/>
            <person name="Wolf J."/>
            <person name="Bergner S.V."/>
            <person name="Schilhabel M.B."/>
            <person name="Klostermeier U.C."/>
            <person name="Beiko R.G."/>
            <person name="Rosenstiel P."/>
            <person name="Hippler M."/>
            <person name="Laroche J."/>
        </authorList>
    </citation>
    <scope>NUCLEOTIDE SEQUENCE [LARGE SCALE GENOMIC DNA]</scope>
    <source>
        <strain evidence="4 5">CCMP1005</strain>
    </source>
</reference>
<dbReference type="GO" id="GO:0005737">
    <property type="term" value="C:cytoplasm"/>
    <property type="evidence" value="ECO:0007669"/>
    <property type="project" value="TreeGrafter"/>
</dbReference>
<dbReference type="OrthoDB" id="7729168at2759"/>
<keyword evidence="1" id="KW-0677">Repeat</keyword>
<dbReference type="SUPFAM" id="SSF48403">
    <property type="entry name" value="Ankyrin repeat"/>
    <property type="match status" value="1"/>
</dbReference>
<keyword evidence="5" id="KW-1185">Reference proteome</keyword>
<dbReference type="Proteomes" id="UP000266841">
    <property type="component" value="Unassembled WGS sequence"/>
</dbReference>
<comment type="caution">
    <text evidence="4">The sequence shown here is derived from an EMBL/GenBank/DDBJ whole genome shotgun (WGS) entry which is preliminary data.</text>
</comment>
<sequence>MMPNSLRRHPDAADSTETTLQSTFSAHNGQVGSVVGASSEQRSRGRLWNILKLCPIARRRRGLTETQLRRRVKRAAEKRDWATVRKLISNHEFSSLPQIKQTRSPPVNESQSRIEGDPNSTRRPSYGSRCGDRLSFTGKESAAAAAAIKAAMVDESSDGSATPPDTGENILHDVCSYRPPLDVVETLLGALRHRQWATAGRDEHGRTPLHLAAFTSASPGVIDALVRADPVPATMGDSDRRSPLHLAVKYFSQGGYLVPLGKSSKNRHHPVPKRDEVHAQTFLTVQILKDAMLMYPGTVDFKDEDATGFAPVDYLLDSDVDDGDLTAKLIRRKGRRRLPHIVPFRQTQSRRHSTQSSISDDRDIDVLLRLEQEEIEARRQRIENTKSRKQHEQMNVALYDVFGIENQASVGPCIGAGRAQHNCLHAANDPGQSHLVTEPTSDEIEAHHRRTMYNDSNEDDVYDQHLQNYLDDYLDEFADHVLEYCDDGDFDIMHDPENEQSVVRLHGAGYNEVVADSADFPSEIAFVGDDDCRSILSEVTAALSLPTVCQSD</sequence>
<accession>K0T6S6</accession>
<dbReference type="AlphaFoldDB" id="K0T6S6"/>
<dbReference type="EMBL" id="AGNL01004556">
    <property type="protein sequence ID" value="EJK73370.1"/>
    <property type="molecule type" value="Genomic_DNA"/>
</dbReference>
<proteinExistence type="predicted"/>
<dbReference type="InterPro" id="IPR002110">
    <property type="entry name" value="Ankyrin_rpt"/>
</dbReference>
<name>K0T6S6_THAOC</name>
<dbReference type="Gene3D" id="1.25.40.20">
    <property type="entry name" value="Ankyrin repeat-containing domain"/>
    <property type="match status" value="1"/>
</dbReference>
<evidence type="ECO:0000313" key="4">
    <source>
        <dbReference type="EMBL" id="EJK73370.1"/>
    </source>
</evidence>
<dbReference type="PANTHER" id="PTHR24153">
    <property type="entry name" value="ESPIN"/>
    <property type="match status" value="1"/>
</dbReference>
<gene>
    <name evidence="4" type="ORF">THAOC_05009</name>
</gene>
<evidence type="ECO:0000313" key="5">
    <source>
        <dbReference type="Proteomes" id="UP000266841"/>
    </source>
</evidence>
<keyword evidence="2" id="KW-0040">ANK repeat</keyword>
<dbReference type="PANTHER" id="PTHR24153:SF8">
    <property type="entry name" value="FORKED, ISOFORM F"/>
    <property type="match status" value="1"/>
</dbReference>
<protein>
    <submittedName>
        <fullName evidence="4">Uncharacterized protein</fullName>
    </submittedName>
</protein>
<dbReference type="InterPro" id="IPR052420">
    <property type="entry name" value="Espin/Espin-like"/>
</dbReference>
<feature type="region of interest" description="Disordered" evidence="3">
    <location>
        <begin position="95"/>
        <end position="131"/>
    </location>
</feature>